<name>A0A067T089_GALM3</name>
<accession>A0A067T089</accession>
<proteinExistence type="predicted"/>
<feature type="compositionally biased region" description="Polar residues" evidence="1">
    <location>
        <begin position="123"/>
        <end position="138"/>
    </location>
</feature>
<keyword evidence="3" id="KW-1185">Reference proteome</keyword>
<evidence type="ECO:0000313" key="2">
    <source>
        <dbReference type="EMBL" id="KDR76536.1"/>
    </source>
</evidence>
<dbReference type="HOGENOM" id="CLU_047728_0_0_1"/>
<dbReference type="Proteomes" id="UP000027222">
    <property type="component" value="Unassembled WGS sequence"/>
</dbReference>
<dbReference type="AlphaFoldDB" id="A0A067T089"/>
<reference evidence="3" key="1">
    <citation type="journal article" date="2014" name="Proc. Natl. Acad. Sci. U.S.A.">
        <title>Extensive sampling of basidiomycete genomes demonstrates inadequacy of the white-rot/brown-rot paradigm for wood decay fungi.</title>
        <authorList>
            <person name="Riley R."/>
            <person name="Salamov A.A."/>
            <person name="Brown D.W."/>
            <person name="Nagy L.G."/>
            <person name="Floudas D."/>
            <person name="Held B.W."/>
            <person name="Levasseur A."/>
            <person name="Lombard V."/>
            <person name="Morin E."/>
            <person name="Otillar R."/>
            <person name="Lindquist E.A."/>
            <person name="Sun H."/>
            <person name="LaButti K.M."/>
            <person name="Schmutz J."/>
            <person name="Jabbour D."/>
            <person name="Luo H."/>
            <person name="Baker S.E."/>
            <person name="Pisabarro A.G."/>
            <person name="Walton J.D."/>
            <person name="Blanchette R.A."/>
            <person name="Henrissat B."/>
            <person name="Martin F."/>
            <person name="Cullen D."/>
            <person name="Hibbett D.S."/>
            <person name="Grigoriev I.V."/>
        </authorList>
    </citation>
    <scope>NUCLEOTIDE SEQUENCE [LARGE SCALE GENOMIC DNA]</scope>
    <source>
        <strain evidence="3">CBS 339.88</strain>
    </source>
</reference>
<gene>
    <name evidence="2" type="ORF">GALMADRAFT_246924</name>
</gene>
<dbReference type="OrthoDB" id="3133286at2759"/>
<dbReference type="EMBL" id="KL142378">
    <property type="protein sequence ID" value="KDR76536.1"/>
    <property type="molecule type" value="Genomic_DNA"/>
</dbReference>
<organism evidence="2 3">
    <name type="scientific">Galerina marginata (strain CBS 339.88)</name>
    <dbReference type="NCBI Taxonomy" id="685588"/>
    <lineage>
        <taxon>Eukaryota</taxon>
        <taxon>Fungi</taxon>
        <taxon>Dikarya</taxon>
        <taxon>Basidiomycota</taxon>
        <taxon>Agaricomycotina</taxon>
        <taxon>Agaricomycetes</taxon>
        <taxon>Agaricomycetidae</taxon>
        <taxon>Agaricales</taxon>
        <taxon>Agaricineae</taxon>
        <taxon>Strophariaceae</taxon>
        <taxon>Galerina</taxon>
    </lineage>
</organism>
<sequence>MAPLKYSEIQQVVQAAFSALSRNGLEACLFGSVAMATYGMEHRVPKDVDVIVLNSTPGQTDEDIKSLIVLSDPNFFLVDSRAAGAKHRILWYSLGDPATPSKLLGNATEASKESVRRARKVPATSQQLPGPSSASSTPQKACKVDILIPGLLDIPSVPISELHLDFSSNFVSYLPSPPIVSAISGTGPTTRVSPIPSVPFITLLLLKLRAWSDHSLLTANAKLHERIPQDEEDIDELLRIGLNLGPQGVVRIGTGQNDGEESAKWMLGGFATWRDARRTVASYIRKWPRSATGWTAAGF</sequence>
<protein>
    <submittedName>
        <fullName evidence="2">Uncharacterized protein</fullName>
    </submittedName>
</protein>
<feature type="region of interest" description="Disordered" evidence="1">
    <location>
        <begin position="103"/>
        <end position="138"/>
    </location>
</feature>
<evidence type="ECO:0000313" key="3">
    <source>
        <dbReference type="Proteomes" id="UP000027222"/>
    </source>
</evidence>
<evidence type="ECO:0000256" key="1">
    <source>
        <dbReference type="SAM" id="MobiDB-lite"/>
    </source>
</evidence>